<feature type="signal peptide" evidence="2">
    <location>
        <begin position="1"/>
        <end position="18"/>
    </location>
</feature>
<evidence type="ECO:0000313" key="4">
    <source>
        <dbReference type="Proteomes" id="UP000488299"/>
    </source>
</evidence>
<name>A0A7J5TYL0_9BACT</name>
<keyword evidence="2" id="KW-0732">Signal</keyword>
<sequence>MSIRLTTLLLLSAGPLLAQKTYTTLQVPGRAQLCQIDTGRAADGRTTNGRATNGRAVLPSGRYVTPAGQVIRITSDPFGLAVSPDGSRAISLHENAVTVLNLTSGQAIRVPDYARTLRSPVEKGSFIGTAIAPDNQTAYLSNGDRGRVIVFDMATRQVRDSIDLNGNGFTDSFTTDLVLLPAMNELLALDRANLRMVRIDLKTKQVKASVRVGRQPFGLAISPDGKLAFVANVGLYEYPLVPGVTPTNKDTMMLQFPAYGAHSKESREGVTINGRKIPGLGDPLDEQAMSVWTVDLGTNKVVAKHKTGVQIGEMIEEAEVVGGSSPNSVAVGSRYAYVSNATNDNISIIDYKPGGNSAHRQVGTIQLRVDPLLDKHRGMMPFGLTLSRDEKTLYVALLAFNAVAVVDVPTRRVKGLIPTGWGPTRVLLSPDGNTLYVTSARGYGAGPNGGQGFVKPPQGTYIGDVQLGTFQIVPVPTAAQLAAYTKQSLANTYQRVAVVDNGRNPLPPLPGVRQSPIKHIVYITKENRTYDEILGQLPTGKGDSTLARFGNGVTIKARLSIDRAPGGRTDTQVGDSVQIDKADITPNHARIARQFSFSDNFYCDSDASIHGHHWMMGTIPNEWVEAQSAASARFDPFSKAPGRRFPKTIGAIDPEDYNEIGGLWEALERSKVSFFNFGQANEYAGAFEESHNTQFGTAQPVAFPMPDAAFRHTSRNFAGYNTSIPDQFRMDQFEEEFSKMWLNGKGKMPQLLTVQLPNDHGARPRPEAGYPYLHSYMADNDLALGRMLHFLSRTPYWKNMLVIVTEDDPQGGVDHIDAHRSILMMAGPYVKRGHVSSTHGNFGSILKVIYNLLNVPYVNQYDLTASLLSDFFTDKPDFTPYSAVLPDKRVFDPQQAMKPYNKTFNWRAVRQENEMDDPAEQRLEHYQQQNESGN</sequence>
<dbReference type="InterPro" id="IPR017850">
    <property type="entry name" value="Alkaline_phosphatase_core_sf"/>
</dbReference>
<proteinExistence type="predicted"/>
<dbReference type="Gene3D" id="3.40.720.10">
    <property type="entry name" value="Alkaline Phosphatase, subunit A"/>
    <property type="match status" value="2"/>
</dbReference>
<dbReference type="AlphaFoldDB" id="A0A7J5TYL0"/>
<evidence type="ECO:0000256" key="2">
    <source>
        <dbReference type="SAM" id="SignalP"/>
    </source>
</evidence>
<dbReference type="Proteomes" id="UP000488299">
    <property type="component" value="Unassembled WGS sequence"/>
</dbReference>
<dbReference type="SUPFAM" id="SSF51004">
    <property type="entry name" value="C-terminal (heme d1) domain of cytochrome cd1-nitrite reductase"/>
    <property type="match status" value="1"/>
</dbReference>
<dbReference type="SUPFAM" id="SSF50969">
    <property type="entry name" value="YVTN repeat-like/Quinoprotein amine dehydrogenase"/>
    <property type="match status" value="1"/>
</dbReference>
<dbReference type="PANTHER" id="PTHR47197:SF3">
    <property type="entry name" value="DIHYDRO-HEME D1 DEHYDROGENASE"/>
    <property type="match status" value="1"/>
</dbReference>
<dbReference type="EMBL" id="WELI01000005">
    <property type="protein sequence ID" value="KAB7730194.1"/>
    <property type="molecule type" value="Genomic_DNA"/>
</dbReference>
<dbReference type="InterPro" id="IPR011048">
    <property type="entry name" value="Haem_d1_sf"/>
</dbReference>
<dbReference type="PANTHER" id="PTHR47197">
    <property type="entry name" value="PROTEIN NIRF"/>
    <property type="match status" value="1"/>
</dbReference>
<accession>A0A7J5TYL0</accession>
<dbReference type="RefSeq" id="WP_152124797.1">
    <property type="nucleotide sequence ID" value="NZ_WELI01000005.1"/>
</dbReference>
<protein>
    <submittedName>
        <fullName evidence="3">Phosphoesterase</fullName>
    </submittedName>
</protein>
<dbReference type="InterPro" id="IPR051200">
    <property type="entry name" value="Host-pathogen_enzymatic-act"/>
</dbReference>
<evidence type="ECO:0000256" key="1">
    <source>
        <dbReference type="SAM" id="MobiDB-lite"/>
    </source>
</evidence>
<evidence type="ECO:0000313" key="3">
    <source>
        <dbReference type="EMBL" id="KAB7730194.1"/>
    </source>
</evidence>
<organism evidence="3 4">
    <name type="scientific">Rudanella paleaurantiibacter</name>
    <dbReference type="NCBI Taxonomy" id="2614655"/>
    <lineage>
        <taxon>Bacteria</taxon>
        <taxon>Pseudomonadati</taxon>
        <taxon>Bacteroidota</taxon>
        <taxon>Cytophagia</taxon>
        <taxon>Cytophagales</taxon>
        <taxon>Cytophagaceae</taxon>
        <taxon>Rudanella</taxon>
    </lineage>
</organism>
<feature type="region of interest" description="Disordered" evidence="1">
    <location>
        <begin position="912"/>
        <end position="934"/>
    </location>
</feature>
<dbReference type="InterPro" id="IPR011044">
    <property type="entry name" value="Quino_amine_DH_bsu"/>
</dbReference>
<dbReference type="InterPro" id="IPR015943">
    <property type="entry name" value="WD40/YVTN_repeat-like_dom_sf"/>
</dbReference>
<gene>
    <name evidence="3" type="ORF">F5984_13545</name>
</gene>
<comment type="caution">
    <text evidence="3">The sequence shown here is derived from an EMBL/GenBank/DDBJ whole genome shotgun (WGS) entry which is preliminary data.</text>
</comment>
<dbReference type="Gene3D" id="2.130.10.10">
    <property type="entry name" value="YVTN repeat-like/Quinoprotein amine dehydrogenase"/>
    <property type="match status" value="2"/>
</dbReference>
<keyword evidence="4" id="KW-1185">Reference proteome</keyword>
<feature type="chain" id="PRO_5029532491" evidence="2">
    <location>
        <begin position="19"/>
        <end position="934"/>
    </location>
</feature>
<feature type="compositionally biased region" description="Basic and acidic residues" evidence="1">
    <location>
        <begin position="912"/>
        <end position="925"/>
    </location>
</feature>
<dbReference type="SUPFAM" id="SSF53649">
    <property type="entry name" value="Alkaline phosphatase-like"/>
    <property type="match status" value="1"/>
</dbReference>
<reference evidence="3 4" key="1">
    <citation type="submission" date="2019-10" db="EMBL/GenBank/DDBJ databases">
        <title>Rudanella paleaurantiibacter sp. nov., isolated from sludge.</title>
        <authorList>
            <person name="Xu S.Q."/>
        </authorList>
    </citation>
    <scope>NUCLEOTIDE SEQUENCE [LARGE SCALE GENOMIC DNA]</scope>
    <source>
        <strain evidence="3 4">HX-22-17</strain>
    </source>
</reference>